<dbReference type="InterPro" id="IPR027329">
    <property type="entry name" value="TPX2_C"/>
</dbReference>
<evidence type="ECO:0000256" key="7">
    <source>
        <dbReference type="SAM" id="SignalP"/>
    </source>
</evidence>
<evidence type="ECO:0000256" key="5">
    <source>
        <dbReference type="ARBA" id="ARBA00023212"/>
    </source>
</evidence>
<feature type="compositionally biased region" description="Low complexity" evidence="6">
    <location>
        <begin position="67"/>
        <end position="84"/>
    </location>
</feature>
<organism evidence="9">
    <name type="scientific">Davidia involucrata</name>
    <name type="common">Dove tree</name>
    <dbReference type="NCBI Taxonomy" id="16924"/>
    <lineage>
        <taxon>Eukaryota</taxon>
        <taxon>Viridiplantae</taxon>
        <taxon>Streptophyta</taxon>
        <taxon>Embryophyta</taxon>
        <taxon>Tracheophyta</taxon>
        <taxon>Spermatophyta</taxon>
        <taxon>Magnoliopsida</taxon>
        <taxon>eudicotyledons</taxon>
        <taxon>Gunneridae</taxon>
        <taxon>Pentapetalae</taxon>
        <taxon>asterids</taxon>
        <taxon>Cornales</taxon>
        <taxon>Nyssaceae</taxon>
        <taxon>Davidia</taxon>
    </lineage>
</organism>
<dbReference type="PANTHER" id="PTHR31358">
    <property type="entry name" value="PROTEIN WVD2-LIKE 4"/>
    <property type="match status" value="1"/>
</dbReference>
<gene>
    <name evidence="9" type="ORF">Din_019505</name>
</gene>
<feature type="region of interest" description="Disordered" evidence="6">
    <location>
        <begin position="66"/>
        <end position="102"/>
    </location>
</feature>
<evidence type="ECO:0000256" key="1">
    <source>
        <dbReference type="ARBA" id="ARBA00004245"/>
    </source>
</evidence>
<evidence type="ECO:0000256" key="6">
    <source>
        <dbReference type="SAM" id="MobiDB-lite"/>
    </source>
</evidence>
<evidence type="ECO:0000259" key="8">
    <source>
        <dbReference type="Pfam" id="PF06886"/>
    </source>
</evidence>
<protein>
    <recommendedName>
        <fullName evidence="8">TPX2 C-terminal domain-containing protein</fullName>
    </recommendedName>
</protein>
<evidence type="ECO:0000256" key="4">
    <source>
        <dbReference type="ARBA" id="ARBA00022701"/>
    </source>
</evidence>
<keyword evidence="7" id="KW-0732">Signal</keyword>
<dbReference type="GO" id="GO:0005874">
    <property type="term" value="C:microtubule"/>
    <property type="evidence" value="ECO:0007669"/>
    <property type="project" value="UniProtKB-KW"/>
</dbReference>
<feature type="region of interest" description="Disordered" evidence="6">
    <location>
        <begin position="168"/>
        <end position="202"/>
    </location>
</feature>
<comment type="subcellular location">
    <subcellularLocation>
        <location evidence="1">Cytoplasm</location>
        <location evidence="1">Cytoskeleton</location>
    </subcellularLocation>
</comment>
<proteinExistence type="inferred from homology"/>
<feature type="signal peptide" evidence="7">
    <location>
        <begin position="1"/>
        <end position="18"/>
    </location>
</feature>
<dbReference type="InterPro" id="IPR044833">
    <property type="entry name" value="WDL5/6"/>
</dbReference>
<feature type="chain" id="PRO_5022888997" description="TPX2 C-terminal domain-containing protein" evidence="7">
    <location>
        <begin position="19"/>
        <end position="499"/>
    </location>
</feature>
<feature type="compositionally biased region" description="Polar residues" evidence="6">
    <location>
        <begin position="85"/>
        <end position="95"/>
    </location>
</feature>
<feature type="region of interest" description="Disordered" evidence="6">
    <location>
        <begin position="241"/>
        <end position="275"/>
    </location>
</feature>
<name>A0A5B7A160_DAVIN</name>
<dbReference type="Pfam" id="PF06886">
    <property type="entry name" value="TPX2"/>
    <property type="match status" value="1"/>
</dbReference>
<feature type="compositionally biased region" description="Basic and acidic residues" evidence="6">
    <location>
        <begin position="424"/>
        <end position="452"/>
    </location>
</feature>
<feature type="region of interest" description="Disordered" evidence="6">
    <location>
        <begin position="352"/>
        <end position="499"/>
    </location>
</feature>
<evidence type="ECO:0000256" key="3">
    <source>
        <dbReference type="ARBA" id="ARBA00022490"/>
    </source>
</evidence>
<keyword evidence="4" id="KW-0493">Microtubule</keyword>
<evidence type="ECO:0000313" key="9">
    <source>
        <dbReference type="EMBL" id="MPA50064.1"/>
    </source>
</evidence>
<keyword evidence="5" id="KW-0206">Cytoskeleton</keyword>
<accession>A0A5B7A160</accession>
<feature type="compositionally biased region" description="Basic and acidic residues" evidence="6">
    <location>
        <begin position="463"/>
        <end position="476"/>
    </location>
</feature>
<comment type="similarity">
    <text evidence="2">Belongs to the TPX2 family.</text>
</comment>
<feature type="domain" description="TPX2 C-terminal" evidence="8">
    <location>
        <begin position="272"/>
        <end position="341"/>
    </location>
</feature>
<dbReference type="AlphaFoldDB" id="A0A5B7A160"/>
<sequence length="499" mass="53657">MDAIISLGFLICLGLIFFRNREDESGVIEKIDVDGSVVDVKKEEHHVDNGENVTSVNGISENLTKAEGGVRSSSTEVGSTVSVSNPIKGSNTAGLKNNKMPKDRPSLKGTAPFAHNTRPSLSQSLSFPASELHAHVMKKSIDGYPVKSDVKHAGANGAKAEYQFSNGTASRLNPTNRRASTGVNSKEVKTNGVGASARRTTLASVPSIHQSLSGKSVSMNGIANCPPSEVSSVVQHSKPIKTALPIKEDDDARSTTSSSTTPRGQRSSGSGFSFRLDERAEKRKEFFSKLEEKIHAKEVEKSTLQEKSKESQEVEIKQLRKSLTFKATPMPTFYKEPPPKVELKKIPITRAISPKFGRHKSSSAAPNNLSEGVGSCLGPRVNRDQSKSPKGIQANYDKEIAASKKPIRKSQCKLQPLGSVSAKTEGKPVKLEPKTTEAGDKDQKTCAGESKESQNQSVNPLELEDRTDQESGKNHAQDNGAILRSPNPEIIPAEVTVGG</sequence>
<feature type="compositionally biased region" description="Polar residues" evidence="6">
    <location>
        <begin position="168"/>
        <end position="184"/>
    </location>
</feature>
<dbReference type="EMBL" id="GHES01019505">
    <property type="protein sequence ID" value="MPA50064.1"/>
    <property type="molecule type" value="Transcribed_RNA"/>
</dbReference>
<evidence type="ECO:0000256" key="2">
    <source>
        <dbReference type="ARBA" id="ARBA00005885"/>
    </source>
</evidence>
<reference evidence="9" key="1">
    <citation type="submission" date="2019-08" db="EMBL/GenBank/DDBJ databases">
        <title>Reference gene set and small RNA set construction with multiple tissues from Davidia involucrata Baill.</title>
        <authorList>
            <person name="Yang H."/>
            <person name="Zhou C."/>
            <person name="Li G."/>
            <person name="Wang J."/>
            <person name="Gao P."/>
            <person name="Wang M."/>
            <person name="Wang R."/>
            <person name="Zhao Y."/>
        </authorList>
    </citation>
    <scope>NUCLEOTIDE SEQUENCE</scope>
    <source>
        <tissue evidence="9">Mixed with DoveR01_LX</tissue>
    </source>
</reference>
<dbReference type="PANTHER" id="PTHR31358:SF30">
    <property type="entry name" value="PROTEIN WVD2-LIKE 4"/>
    <property type="match status" value="1"/>
</dbReference>
<feature type="compositionally biased region" description="Low complexity" evidence="6">
    <location>
        <begin position="254"/>
        <end position="274"/>
    </location>
</feature>
<dbReference type="GO" id="GO:0008017">
    <property type="term" value="F:microtubule binding"/>
    <property type="evidence" value="ECO:0007669"/>
    <property type="project" value="InterPro"/>
</dbReference>
<keyword evidence="3" id="KW-0963">Cytoplasm</keyword>